<sequence length="102" mass="11591">MSVKPKPLDQVAKELYLSGEKELVSYLLSSLTLLREDLRQLGDEAIISALAVMESRLNMKQRGIKYFEDVLNSAIFLGDSIEKYFSAGEMFSTQRQDEVEPK</sequence>
<protein>
    <submittedName>
        <fullName evidence="1">Uncharacterized protein</fullName>
    </submittedName>
</protein>
<keyword evidence="2" id="KW-1185">Reference proteome</keyword>
<proteinExistence type="predicted"/>
<comment type="caution">
    <text evidence="1">The sequence shown here is derived from an EMBL/GenBank/DDBJ whole genome shotgun (WGS) entry which is preliminary data.</text>
</comment>
<accession>A0A031LN34</accession>
<evidence type="ECO:0000313" key="1">
    <source>
        <dbReference type="EMBL" id="EZQ04906.1"/>
    </source>
</evidence>
<name>A0A031LN34_9CREN</name>
<dbReference type="EMBL" id="JFZT01000044">
    <property type="protein sequence ID" value="EZQ04906.1"/>
    <property type="molecule type" value="Genomic_DNA"/>
</dbReference>
<evidence type="ECO:0000313" key="2">
    <source>
        <dbReference type="Proteomes" id="UP000024332"/>
    </source>
</evidence>
<dbReference type="Proteomes" id="UP000024332">
    <property type="component" value="Unassembled WGS sequence"/>
</dbReference>
<organism evidence="1 2">
    <name type="scientific">Candidatus Acidianus copahuensis</name>
    <dbReference type="NCBI Taxonomy" id="1160895"/>
    <lineage>
        <taxon>Archaea</taxon>
        <taxon>Thermoproteota</taxon>
        <taxon>Thermoprotei</taxon>
        <taxon>Sulfolobales</taxon>
        <taxon>Sulfolobaceae</taxon>
        <taxon>Acidianus</taxon>
    </lineage>
</organism>
<gene>
    <name evidence="1" type="ORF">CM19_08015</name>
</gene>
<dbReference type="AlphaFoldDB" id="A0A031LN34"/>
<dbReference type="RefSeq" id="WP_052349488.1">
    <property type="nucleotide sequence ID" value="NZ_JFZT01000044.1"/>
</dbReference>
<reference evidence="1" key="1">
    <citation type="submission" date="2014-03" db="EMBL/GenBank/DDBJ databases">
        <title>Draft genome sequence of the novel thermoacidophilic archaea Acidianus copahuensis ALE1 strain, isolated from Copahue volcanic area in Neuquen Argentina.</title>
        <authorList>
            <person name="Urbieta M.S."/>
            <person name="Rascovan N."/>
            <person name="Castro C."/>
            <person name="Revale S."/>
            <person name="Giaveno M.A."/>
            <person name="Vazquez M.P."/>
            <person name="Donati E.R."/>
        </authorList>
    </citation>
    <scope>NUCLEOTIDE SEQUENCE [LARGE SCALE GENOMIC DNA]</scope>
    <source>
        <strain evidence="1">ALE1</strain>
    </source>
</reference>